<evidence type="ECO:0000313" key="2">
    <source>
        <dbReference type="EMBL" id="ACZ28246.1"/>
    </source>
</evidence>
<keyword evidence="1" id="KW-1133">Transmembrane helix</keyword>
<accession>D1FPZ1</accession>
<dbReference type="Pfam" id="PF06522">
    <property type="entry name" value="B12D"/>
    <property type="match status" value="1"/>
</dbReference>
<evidence type="ECO:0000256" key="1">
    <source>
        <dbReference type="SAM" id="Phobius"/>
    </source>
</evidence>
<dbReference type="InterPro" id="IPR010530">
    <property type="entry name" value="B12D"/>
</dbReference>
<keyword evidence="1" id="KW-0812">Transmembrane</keyword>
<feature type="transmembrane region" description="Helical" evidence="1">
    <location>
        <begin position="14"/>
        <end position="34"/>
    </location>
</feature>
<keyword evidence="1" id="KW-0472">Membrane</keyword>
<sequence length="84" mass="9632">MQGLSMASLKKNPALIPLYVCTAVGMFGAAFYIWRLAARSPEVTWSRVNNPEPWEEYRDGKQHKFYSPVRDYSKSASQAPKYKD</sequence>
<dbReference type="PANTHER" id="PTHR14256:SF1">
    <property type="entry name" value="GEO09626P1"/>
    <property type="match status" value="1"/>
</dbReference>
<dbReference type="PANTHER" id="PTHR14256">
    <property type="entry name" value="NADH-UBIQUINONE OXIDOREDUCTASE MLRQ SUBUNIT"/>
    <property type="match status" value="1"/>
</dbReference>
<dbReference type="EMBL" id="EZ419891">
    <property type="protein sequence ID" value="ACZ28246.1"/>
    <property type="molecule type" value="mRNA"/>
</dbReference>
<name>D1FPZ1_SIMNI</name>
<dbReference type="AlphaFoldDB" id="D1FPZ1"/>
<organism evidence="2">
    <name type="scientific">Simulium nigrimanum</name>
    <name type="common">Black fly</name>
    <dbReference type="NCBI Taxonomy" id="683695"/>
    <lineage>
        <taxon>Eukaryota</taxon>
        <taxon>Metazoa</taxon>
        <taxon>Ecdysozoa</taxon>
        <taxon>Arthropoda</taxon>
        <taxon>Hexapoda</taxon>
        <taxon>Insecta</taxon>
        <taxon>Pterygota</taxon>
        <taxon>Neoptera</taxon>
        <taxon>Endopterygota</taxon>
        <taxon>Diptera</taxon>
        <taxon>Nematocera</taxon>
        <taxon>Chironomoidea</taxon>
        <taxon>Simuliidae</taxon>
        <taxon>Simulium</taxon>
    </lineage>
</organism>
<proteinExistence type="evidence at transcript level"/>
<reference evidence="2" key="1">
    <citation type="submission" date="2009-10" db="EMBL/GenBank/DDBJ databases">
        <title>An Insight into the Sialotranscriptome of Simulium nigrimanum, a Black Fly Associated with Fogo Selvagem in South America.</title>
        <authorList>
            <person name="Ribeiro J.M.C."/>
            <person name="Valenzuela J.G."/>
            <person name="Pham V.M."/>
            <person name="Kleeman L."/>
            <person name="Barbian K.D."/>
            <person name="Favreau A.J."/>
            <person name="Eaton D.P."/>
            <person name="Aoki V."/>
            <person name="Hans-Filho G."/>
            <person name="Rivitti E.A."/>
            <person name="Diaz L.A."/>
        </authorList>
    </citation>
    <scope>NUCLEOTIDE SEQUENCE</scope>
    <source>
        <tissue evidence="2">Salivary glands</tissue>
    </source>
</reference>
<protein>
    <submittedName>
        <fullName evidence="2">NADH dehydrogenase</fullName>
    </submittedName>
</protein>